<accession>A0A074XBM3</accession>
<keyword evidence="1" id="KW-0472">Membrane</keyword>
<reference evidence="2 3" key="1">
    <citation type="journal article" date="2014" name="BMC Genomics">
        <title>Genome sequencing of four Aureobasidium pullulans varieties: biotechnological potential, stress tolerance, and description of new species.</title>
        <authorList>
            <person name="Gostin Ar C."/>
            <person name="Ohm R.A."/>
            <person name="Kogej T."/>
            <person name="Sonjak S."/>
            <person name="Turk M."/>
            <person name="Zajc J."/>
            <person name="Zalar P."/>
            <person name="Grube M."/>
            <person name="Sun H."/>
            <person name="Han J."/>
            <person name="Sharma A."/>
            <person name="Chiniquy J."/>
            <person name="Ngan C.Y."/>
            <person name="Lipzen A."/>
            <person name="Barry K."/>
            <person name="Grigoriev I.V."/>
            <person name="Gunde-Cimerman N."/>
        </authorList>
    </citation>
    <scope>NUCLEOTIDE SEQUENCE [LARGE SCALE GENOMIC DNA]</scope>
    <source>
        <strain evidence="2 3">EXF-150</strain>
    </source>
</reference>
<evidence type="ECO:0000313" key="2">
    <source>
        <dbReference type="EMBL" id="KEQ82788.1"/>
    </source>
</evidence>
<gene>
    <name evidence="2" type="ORF">M438DRAFT_336761</name>
</gene>
<evidence type="ECO:0000256" key="1">
    <source>
        <dbReference type="SAM" id="Phobius"/>
    </source>
</evidence>
<dbReference type="RefSeq" id="XP_029758975.1">
    <property type="nucleotide sequence ID" value="XM_029903917.1"/>
</dbReference>
<dbReference type="STRING" id="1043002.A0A074XBM3"/>
<dbReference type="HOGENOM" id="CLU_136352_0_0_1"/>
<keyword evidence="1" id="KW-1133">Transmembrane helix</keyword>
<dbReference type="AlphaFoldDB" id="A0A074XBM3"/>
<keyword evidence="1" id="KW-0812">Transmembrane</keyword>
<dbReference type="Proteomes" id="UP000030706">
    <property type="component" value="Unassembled WGS sequence"/>
</dbReference>
<proteinExistence type="predicted"/>
<dbReference type="PANTHER" id="PTHR37849">
    <property type="entry name" value="YALI0E11605P"/>
    <property type="match status" value="1"/>
</dbReference>
<dbReference type="GeneID" id="40746223"/>
<name>A0A074XBM3_AURPU</name>
<dbReference type="OrthoDB" id="5331396at2759"/>
<protein>
    <submittedName>
        <fullName evidence="2">Uncharacterized protein</fullName>
    </submittedName>
</protein>
<dbReference type="EMBL" id="KL584986">
    <property type="protein sequence ID" value="KEQ82788.1"/>
    <property type="molecule type" value="Genomic_DNA"/>
</dbReference>
<evidence type="ECO:0000313" key="3">
    <source>
        <dbReference type="Proteomes" id="UP000030706"/>
    </source>
</evidence>
<sequence>MASRAMTMPARRLALNLSRPTVARRSFQSSARMLEVPAGAMPVRKPVGAFRGGILGFLSGAVLSGGALYYYVIDEYRVSNELLTEDIYALQSAVSRIEGYVKSLEEKVRK</sequence>
<keyword evidence="3" id="KW-1185">Reference proteome</keyword>
<organism evidence="2 3">
    <name type="scientific">Aureobasidium pullulans EXF-150</name>
    <dbReference type="NCBI Taxonomy" id="1043002"/>
    <lineage>
        <taxon>Eukaryota</taxon>
        <taxon>Fungi</taxon>
        <taxon>Dikarya</taxon>
        <taxon>Ascomycota</taxon>
        <taxon>Pezizomycotina</taxon>
        <taxon>Dothideomycetes</taxon>
        <taxon>Dothideomycetidae</taxon>
        <taxon>Dothideales</taxon>
        <taxon>Saccotheciaceae</taxon>
        <taxon>Aureobasidium</taxon>
    </lineage>
</organism>
<dbReference type="PANTHER" id="PTHR37849:SF1">
    <property type="entry name" value="YALI0E11605P"/>
    <property type="match status" value="1"/>
</dbReference>
<feature type="transmembrane region" description="Helical" evidence="1">
    <location>
        <begin position="49"/>
        <end position="72"/>
    </location>
</feature>